<keyword evidence="3 5" id="KW-0456">Lyase</keyword>
<reference evidence="5 6" key="1">
    <citation type="submission" date="2023-02" db="EMBL/GenBank/DDBJ databases">
        <title>Bacterial whole genome sequence for Curvibacter sp. HBC28.</title>
        <authorList>
            <person name="Le V."/>
            <person name="Ko S.-R."/>
            <person name="Ahn C.-Y."/>
            <person name="Oh H.-M."/>
        </authorList>
    </citation>
    <scope>NUCLEOTIDE SEQUENCE [LARGE SCALE GENOMIC DNA]</scope>
    <source>
        <strain evidence="5 6">HBC28</strain>
    </source>
</reference>
<gene>
    <name evidence="5" type="ORF">PSQ39_17700</name>
</gene>
<dbReference type="Gene3D" id="2.60.120.480">
    <property type="entry name" value="Ureidoglycolate hydrolase"/>
    <property type="match status" value="1"/>
</dbReference>
<protein>
    <submittedName>
        <fullName evidence="5">Ureidoglycolate lyase</fullName>
    </submittedName>
</protein>
<dbReference type="PIRSF" id="PIRSF017306">
    <property type="entry name" value="Ureidogly_hydro"/>
    <property type="match status" value="1"/>
</dbReference>
<dbReference type="SUPFAM" id="SSF51182">
    <property type="entry name" value="RmlC-like cupins"/>
    <property type="match status" value="1"/>
</dbReference>
<evidence type="ECO:0000256" key="3">
    <source>
        <dbReference type="ARBA" id="ARBA00023239"/>
    </source>
</evidence>
<keyword evidence="6" id="KW-1185">Reference proteome</keyword>
<keyword evidence="2" id="KW-0659">Purine metabolism</keyword>
<comment type="catalytic activity">
    <reaction evidence="4">
        <text>(S)-ureidoglycolate = urea + glyoxylate</text>
        <dbReference type="Rhea" id="RHEA:11304"/>
        <dbReference type="ChEBI" id="CHEBI:16199"/>
        <dbReference type="ChEBI" id="CHEBI:36655"/>
        <dbReference type="ChEBI" id="CHEBI:57296"/>
        <dbReference type="EC" id="4.3.2.3"/>
    </reaction>
</comment>
<dbReference type="PANTHER" id="PTHR21221:SF1">
    <property type="entry name" value="UREIDOGLYCOLATE LYASE"/>
    <property type="match status" value="1"/>
</dbReference>
<comment type="subunit">
    <text evidence="1">Homodimer.</text>
</comment>
<accession>A0ABT5MIR7</accession>
<dbReference type="InterPro" id="IPR047233">
    <property type="entry name" value="UAH_cupin"/>
</dbReference>
<dbReference type="RefSeq" id="WP_273928286.1">
    <property type="nucleotide sequence ID" value="NZ_JAQSIO010000008.1"/>
</dbReference>
<organism evidence="5 6">
    <name type="scientific">Curvibacter microcysteis</name>
    <dbReference type="NCBI Taxonomy" id="3026419"/>
    <lineage>
        <taxon>Bacteria</taxon>
        <taxon>Pseudomonadati</taxon>
        <taxon>Pseudomonadota</taxon>
        <taxon>Betaproteobacteria</taxon>
        <taxon>Burkholderiales</taxon>
        <taxon>Comamonadaceae</taxon>
        <taxon>Curvibacter</taxon>
    </lineage>
</organism>
<dbReference type="CDD" id="cd20298">
    <property type="entry name" value="cupin_UAH"/>
    <property type="match status" value="1"/>
</dbReference>
<dbReference type="InterPro" id="IPR024060">
    <property type="entry name" value="Ureidoglycolate_lyase_dom_sf"/>
</dbReference>
<dbReference type="PANTHER" id="PTHR21221">
    <property type="entry name" value="UREIDOGLYCOLATE HYDROLASE"/>
    <property type="match status" value="1"/>
</dbReference>
<name>A0ABT5MIR7_9BURK</name>
<dbReference type="EMBL" id="JAQSIO010000008">
    <property type="protein sequence ID" value="MDD0816477.1"/>
    <property type="molecule type" value="Genomic_DNA"/>
</dbReference>
<comment type="caution">
    <text evidence="5">The sequence shown here is derived from an EMBL/GenBank/DDBJ whole genome shotgun (WGS) entry which is preliminary data.</text>
</comment>
<evidence type="ECO:0000313" key="5">
    <source>
        <dbReference type="EMBL" id="MDD0816477.1"/>
    </source>
</evidence>
<evidence type="ECO:0000256" key="1">
    <source>
        <dbReference type="ARBA" id="ARBA00011738"/>
    </source>
</evidence>
<evidence type="ECO:0000313" key="6">
    <source>
        <dbReference type="Proteomes" id="UP001528672"/>
    </source>
</evidence>
<dbReference type="Proteomes" id="UP001528672">
    <property type="component" value="Unassembled WGS sequence"/>
</dbReference>
<evidence type="ECO:0000256" key="2">
    <source>
        <dbReference type="ARBA" id="ARBA00022631"/>
    </source>
</evidence>
<sequence>MIALDTPAQLLLRPLTPSAFAPYGTVLEGFDSSDAPTAARPINNGSCWRLDLAIPLALSHASGQAGLAIYQAQARHFPIMVHEMERHALGSQSFIPLEGQRFVVVVAPANTLPGPDDVQAFVTNGRQGVVLHPGTWHHALLAVQAGAFVVLERHVPLGAPVDCDVTWLAAPLQVQDPNAA</sequence>
<proteinExistence type="predicted"/>
<dbReference type="GO" id="GO:0016829">
    <property type="term" value="F:lyase activity"/>
    <property type="evidence" value="ECO:0007669"/>
    <property type="project" value="UniProtKB-KW"/>
</dbReference>
<dbReference type="Pfam" id="PF04115">
    <property type="entry name" value="Ureidogly_lyase"/>
    <property type="match status" value="1"/>
</dbReference>
<evidence type="ECO:0000256" key="4">
    <source>
        <dbReference type="ARBA" id="ARBA00047684"/>
    </source>
</evidence>
<dbReference type="InterPro" id="IPR007247">
    <property type="entry name" value="Ureidogly_lyase"/>
</dbReference>
<dbReference type="InterPro" id="IPR011051">
    <property type="entry name" value="RmlC_Cupin_sf"/>
</dbReference>